<proteinExistence type="predicted"/>
<dbReference type="RefSeq" id="WP_096447652.1">
    <property type="nucleotide sequence ID" value="NZ_JBHSOG010000042.1"/>
</dbReference>
<keyword evidence="2" id="KW-1185">Reference proteome</keyword>
<dbReference type="EMBL" id="JBHSOG010000042">
    <property type="protein sequence ID" value="MFC5769805.1"/>
    <property type="molecule type" value="Genomic_DNA"/>
</dbReference>
<protein>
    <recommendedName>
        <fullName evidence="3">Lamin tail domain-containing protein</fullName>
    </recommendedName>
</protein>
<evidence type="ECO:0008006" key="3">
    <source>
        <dbReference type="Google" id="ProtNLM"/>
    </source>
</evidence>
<organism evidence="1 2">
    <name type="scientific">Thauera sinica</name>
    <dbReference type="NCBI Taxonomy" id="2665146"/>
    <lineage>
        <taxon>Bacteria</taxon>
        <taxon>Pseudomonadati</taxon>
        <taxon>Pseudomonadota</taxon>
        <taxon>Betaproteobacteria</taxon>
        <taxon>Rhodocyclales</taxon>
        <taxon>Zoogloeaceae</taxon>
        <taxon>Thauera</taxon>
    </lineage>
</organism>
<dbReference type="Proteomes" id="UP001595974">
    <property type="component" value="Unassembled WGS sequence"/>
</dbReference>
<name>A0ABW1ARB9_9RHOO</name>
<accession>A0ABW1ARB9</accession>
<evidence type="ECO:0000313" key="1">
    <source>
        <dbReference type="EMBL" id="MFC5769805.1"/>
    </source>
</evidence>
<evidence type="ECO:0000313" key="2">
    <source>
        <dbReference type="Proteomes" id="UP001595974"/>
    </source>
</evidence>
<reference evidence="2" key="1">
    <citation type="journal article" date="2019" name="Int. J. Syst. Evol. Microbiol.">
        <title>The Global Catalogue of Microorganisms (GCM) 10K type strain sequencing project: providing services to taxonomists for standard genome sequencing and annotation.</title>
        <authorList>
            <consortium name="The Broad Institute Genomics Platform"/>
            <consortium name="The Broad Institute Genome Sequencing Center for Infectious Disease"/>
            <person name="Wu L."/>
            <person name="Ma J."/>
        </authorList>
    </citation>
    <scope>NUCLEOTIDE SEQUENCE [LARGE SCALE GENOMIC DNA]</scope>
    <source>
        <strain evidence="2">SHR3</strain>
    </source>
</reference>
<comment type="caution">
    <text evidence="1">The sequence shown here is derived from an EMBL/GenBank/DDBJ whole genome shotgun (WGS) entry which is preliminary data.</text>
</comment>
<sequence length="118" mass="12389">MATATRTLSAALQPVIEYDNPGYSSTILNIDVQNKGAAAVAGWKVLARRTKSAPLRDITPASITAADGNLVVTPSPRAAANLAAAANTQLALNVTLWDRVEIHFQGVGAELVAHWESL</sequence>
<gene>
    <name evidence="1" type="ORF">ACFPTN_10515</name>
</gene>